<dbReference type="InterPro" id="IPR050813">
    <property type="entry name" value="Sigma-70_Factor"/>
</dbReference>
<dbReference type="Proteomes" id="UP001289135">
    <property type="component" value="Unassembled WGS sequence"/>
</dbReference>
<proteinExistence type="inferred from homology"/>
<reference evidence="9" key="1">
    <citation type="submission" date="2023-02" db="EMBL/GenBank/DDBJ databases">
        <title>Host association and intracellularity evolved multiple times independently in the Rickettsiales.</title>
        <authorList>
            <person name="Castelli M."/>
            <person name="Nardi T."/>
            <person name="Gammuto L."/>
            <person name="Bellinzona G."/>
            <person name="Sabaneyeva E."/>
            <person name="Potekhin A."/>
            <person name="Serra V."/>
            <person name="Petroni G."/>
            <person name="Sassera D."/>
        </authorList>
    </citation>
    <scope>NUCLEOTIDE SEQUENCE</scope>
    <source>
        <strain evidence="9">USBL-36I1</strain>
    </source>
</reference>
<dbReference type="PANTHER" id="PTHR30376:SF3">
    <property type="entry name" value="RNA POLYMERASE SIGMA FACTOR RPOH"/>
    <property type="match status" value="1"/>
</dbReference>
<comment type="caution">
    <text evidence="9">The sequence shown here is derived from an EMBL/GenBank/DDBJ whole genome shotgun (WGS) entry which is preliminary data.</text>
</comment>
<keyword evidence="2 6" id="KW-0805">Transcription regulation</keyword>
<dbReference type="InterPro" id="IPR007627">
    <property type="entry name" value="RNA_pol_sigma70_r2"/>
</dbReference>
<dbReference type="PROSITE" id="PS00716">
    <property type="entry name" value="SIGMA70_2"/>
    <property type="match status" value="1"/>
</dbReference>
<name>A0AAE5AHY5_9RICK</name>
<dbReference type="GO" id="GO:0003677">
    <property type="term" value="F:DNA binding"/>
    <property type="evidence" value="ECO:0007669"/>
    <property type="project" value="UniProtKB-KW"/>
</dbReference>
<evidence type="ECO:0000259" key="7">
    <source>
        <dbReference type="PROSITE" id="PS00715"/>
    </source>
</evidence>
<dbReference type="InterPro" id="IPR007630">
    <property type="entry name" value="RNA_pol_sigma70_r4"/>
</dbReference>
<evidence type="ECO:0000256" key="1">
    <source>
        <dbReference type="ARBA" id="ARBA00007788"/>
    </source>
</evidence>
<dbReference type="InterPro" id="IPR000943">
    <property type="entry name" value="RNA_pol_sigma70"/>
</dbReference>
<organism evidence="9 10">
    <name type="scientific">Lyticum sinuosum</name>
    <dbReference type="NCBI Taxonomy" id="1332059"/>
    <lineage>
        <taxon>Bacteria</taxon>
        <taxon>Pseudomonadati</taxon>
        <taxon>Pseudomonadota</taxon>
        <taxon>Alphaproteobacteria</taxon>
        <taxon>Rickettsiales</taxon>
        <taxon>Lyticum</taxon>
    </lineage>
</organism>
<dbReference type="Pfam" id="PF04542">
    <property type="entry name" value="Sigma70_r2"/>
    <property type="match status" value="1"/>
</dbReference>
<evidence type="ECO:0000259" key="8">
    <source>
        <dbReference type="PROSITE" id="PS00716"/>
    </source>
</evidence>
<evidence type="ECO:0000313" key="9">
    <source>
        <dbReference type="EMBL" id="MDZ5761551.1"/>
    </source>
</evidence>
<keyword evidence="5 6" id="KW-0804">Transcription</keyword>
<dbReference type="NCBIfam" id="TIGR02937">
    <property type="entry name" value="sigma70-ECF"/>
    <property type="match status" value="1"/>
</dbReference>
<evidence type="ECO:0000256" key="2">
    <source>
        <dbReference type="ARBA" id="ARBA00023015"/>
    </source>
</evidence>
<sequence>MTNLVFNSGCELSRYINEISKFPTLSLEEEIDLTSKIDKYGDRSAAKKIILSHLRLVVRIAMNYRNYGLAILDLISEGNIGLMYAVSKFKLNMGCRIATYATWWIKSHIQSFILKSWSLVKIANNRLREKLFCKQKQVQNLINNYEDITNVNFLAQDQNNAKIIYLDKSDEDTNNSINYESIADNKLNIDEELINSEEKIRKKAIVNIAISKLDLREKEIIIFRRIKNKIQTLGELALKYGVSSERIRQIEERALSKMKKVVNDLNTLPTYALISEFKKLSNIFSCDV</sequence>
<dbReference type="GO" id="GO:0016987">
    <property type="term" value="F:sigma factor activity"/>
    <property type="evidence" value="ECO:0007669"/>
    <property type="project" value="UniProtKB-KW"/>
</dbReference>
<evidence type="ECO:0000256" key="3">
    <source>
        <dbReference type="ARBA" id="ARBA00023082"/>
    </source>
</evidence>
<gene>
    <name evidence="9" type="ORF">Lyticum_00735</name>
</gene>
<accession>A0AAE5AHY5</accession>
<feature type="domain" description="RNA polymerase sigma-70" evidence="8">
    <location>
        <begin position="232"/>
        <end position="258"/>
    </location>
</feature>
<dbReference type="InterPro" id="IPR013324">
    <property type="entry name" value="RNA_pol_sigma_r3/r4-like"/>
</dbReference>
<evidence type="ECO:0000256" key="5">
    <source>
        <dbReference type="ARBA" id="ARBA00023163"/>
    </source>
</evidence>
<dbReference type="InterPro" id="IPR013325">
    <property type="entry name" value="RNA_pol_sigma_r2"/>
</dbReference>
<dbReference type="SUPFAM" id="SSF88946">
    <property type="entry name" value="Sigma2 domain of RNA polymerase sigma factors"/>
    <property type="match status" value="1"/>
</dbReference>
<dbReference type="CDD" id="cd06171">
    <property type="entry name" value="Sigma70_r4"/>
    <property type="match status" value="1"/>
</dbReference>
<dbReference type="PRINTS" id="PR00046">
    <property type="entry name" value="SIGMA70FCT"/>
</dbReference>
<dbReference type="Gene3D" id="1.20.140.160">
    <property type="match status" value="1"/>
</dbReference>
<feature type="domain" description="RNA polymerase sigma-70" evidence="7">
    <location>
        <begin position="73"/>
        <end position="86"/>
    </location>
</feature>
<dbReference type="PANTHER" id="PTHR30376">
    <property type="entry name" value="SIGMA FACTOR RPOH HEAT SHOCK RELATED"/>
    <property type="match status" value="1"/>
</dbReference>
<comment type="function">
    <text evidence="6">Sigma factors are initiation factors that promote the attachment of RNA polymerase to specific initiation sites and are then released.</text>
</comment>
<protein>
    <recommendedName>
        <fullName evidence="6">RNA polymerase sigma factor</fullName>
    </recommendedName>
</protein>
<dbReference type="Gene3D" id="1.10.601.10">
    <property type="entry name" value="RNA Polymerase Primary Sigma Factor"/>
    <property type="match status" value="1"/>
</dbReference>
<dbReference type="PROSITE" id="PS00715">
    <property type="entry name" value="SIGMA70_1"/>
    <property type="match status" value="1"/>
</dbReference>
<dbReference type="AlphaFoldDB" id="A0AAE5AHY5"/>
<evidence type="ECO:0000256" key="6">
    <source>
        <dbReference type="RuleBase" id="RU362124"/>
    </source>
</evidence>
<dbReference type="GO" id="GO:0006352">
    <property type="term" value="P:DNA-templated transcription initiation"/>
    <property type="evidence" value="ECO:0007669"/>
    <property type="project" value="InterPro"/>
</dbReference>
<keyword evidence="4 6" id="KW-0238">DNA-binding</keyword>
<keyword evidence="3 6" id="KW-0731">Sigma factor</keyword>
<dbReference type="Pfam" id="PF04545">
    <property type="entry name" value="Sigma70_r4"/>
    <property type="match status" value="1"/>
</dbReference>
<dbReference type="RefSeq" id="WP_322498975.1">
    <property type="nucleotide sequence ID" value="NZ_JARGYU010000003.1"/>
</dbReference>
<dbReference type="SUPFAM" id="SSF88659">
    <property type="entry name" value="Sigma3 and sigma4 domains of RNA polymerase sigma factors"/>
    <property type="match status" value="1"/>
</dbReference>
<dbReference type="EMBL" id="JARGYU010000003">
    <property type="protein sequence ID" value="MDZ5761551.1"/>
    <property type="molecule type" value="Genomic_DNA"/>
</dbReference>
<comment type="similarity">
    <text evidence="1 6">Belongs to the sigma-70 factor family.</text>
</comment>
<keyword evidence="10" id="KW-1185">Reference proteome</keyword>
<evidence type="ECO:0000256" key="4">
    <source>
        <dbReference type="ARBA" id="ARBA00023125"/>
    </source>
</evidence>
<dbReference type="InterPro" id="IPR014284">
    <property type="entry name" value="RNA_pol_sigma-70_dom"/>
</dbReference>
<evidence type="ECO:0000313" key="10">
    <source>
        <dbReference type="Proteomes" id="UP001289135"/>
    </source>
</evidence>